<dbReference type="AlphaFoldDB" id="A0A0F9TF78"/>
<dbReference type="EMBL" id="LAZR01000342">
    <property type="protein sequence ID" value="KKN73507.1"/>
    <property type="molecule type" value="Genomic_DNA"/>
</dbReference>
<reference evidence="1" key="1">
    <citation type="journal article" date="2015" name="Nature">
        <title>Complex archaea that bridge the gap between prokaryotes and eukaryotes.</title>
        <authorList>
            <person name="Spang A."/>
            <person name="Saw J.H."/>
            <person name="Jorgensen S.L."/>
            <person name="Zaremba-Niedzwiedzka K."/>
            <person name="Martijn J."/>
            <person name="Lind A.E."/>
            <person name="van Eijk R."/>
            <person name="Schleper C."/>
            <person name="Guy L."/>
            <person name="Ettema T.J."/>
        </authorList>
    </citation>
    <scope>NUCLEOTIDE SEQUENCE</scope>
</reference>
<sequence length="191" mass="21604">MVASFALLVRLSRPDLGMYAGRFCRLALPLLRKHHMSEIDELPLPVWPSTTFQAWAEAIYNYARQRFLEDGYHAPLCILIDGGDHYHLLDLSHIFDSHEGRIAAALAARGLIHNLDAKAIAFISEIWTKKTQDGPRLGEQLMVNVESRDGEKVCYFGDIAKTATQHVVVDREPLVNLRGEGLFANFFEELE</sequence>
<proteinExistence type="predicted"/>
<protein>
    <submittedName>
        <fullName evidence="1">Uncharacterized protein</fullName>
    </submittedName>
</protein>
<comment type="caution">
    <text evidence="1">The sequence shown here is derived from an EMBL/GenBank/DDBJ whole genome shotgun (WGS) entry which is preliminary data.</text>
</comment>
<accession>A0A0F9TF78</accession>
<gene>
    <name evidence="1" type="ORF">LCGC14_0399490</name>
</gene>
<evidence type="ECO:0000313" key="1">
    <source>
        <dbReference type="EMBL" id="KKN73507.1"/>
    </source>
</evidence>
<name>A0A0F9TF78_9ZZZZ</name>
<organism evidence="1">
    <name type="scientific">marine sediment metagenome</name>
    <dbReference type="NCBI Taxonomy" id="412755"/>
    <lineage>
        <taxon>unclassified sequences</taxon>
        <taxon>metagenomes</taxon>
        <taxon>ecological metagenomes</taxon>
    </lineage>
</organism>